<comment type="similarity">
    <text evidence="1">Belongs to the short-chain dehydrogenases/reductases (SDR) family.</text>
</comment>
<dbReference type="InterPro" id="IPR002347">
    <property type="entry name" value="SDR_fam"/>
</dbReference>
<evidence type="ECO:0000256" key="1">
    <source>
        <dbReference type="ARBA" id="ARBA00006484"/>
    </source>
</evidence>
<sequence length="249" mass="25811">MKLEGKIAVVTGASKGIGAGIAKALGAQGATVIVNYASSKPDADAVVAHITEHGGSAFAVQADMSQAADVVRLFDTVRTKYGTLDVLVNNAGVAVFQMIDDLTEEAFHKQFNLNVLGYLLAVREAVKLLGPKSSIINISSILSTDPYLASSVYSATKGAVDTLTFALARELGPRGIRVNSILPGHTNTPATDGNFAGELGEKLLAGTPLGRFGEPEDIAPLAVFLASEESHWVTGESIRASGGVRGVGY</sequence>
<dbReference type="InterPro" id="IPR036291">
    <property type="entry name" value="NAD(P)-bd_dom_sf"/>
</dbReference>
<dbReference type="InterPro" id="IPR020904">
    <property type="entry name" value="Sc_DH/Rdtase_CS"/>
</dbReference>
<dbReference type="NCBIfam" id="NF005559">
    <property type="entry name" value="PRK07231.1"/>
    <property type="match status" value="1"/>
</dbReference>
<proteinExistence type="inferred from homology"/>
<dbReference type="PRINTS" id="PR00081">
    <property type="entry name" value="GDHRDH"/>
</dbReference>
<dbReference type="Gene3D" id="3.40.50.720">
    <property type="entry name" value="NAD(P)-binding Rossmann-like Domain"/>
    <property type="match status" value="1"/>
</dbReference>
<dbReference type="GO" id="GO:0016491">
    <property type="term" value="F:oxidoreductase activity"/>
    <property type="evidence" value="ECO:0007669"/>
    <property type="project" value="UniProtKB-KW"/>
</dbReference>
<evidence type="ECO:0000313" key="3">
    <source>
        <dbReference type="EMBL" id="AHZ71694.1"/>
    </source>
</evidence>
<accession>A0A024EFI0</accession>
<dbReference type="PANTHER" id="PTHR43639">
    <property type="entry name" value="OXIDOREDUCTASE, SHORT-CHAIN DEHYDROGENASE/REDUCTASE FAMILY (AFU_ORTHOLOGUE AFUA_5G02870)"/>
    <property type="match status" value="1"/>
</dbReference>
<protein>
    <submittedName>
        <fullName evidence="3">Short-chain dehydrogenase/reductase SDR</fullName>
    </submittedName>
</protein>
<dbReference type="PRINTS" id="PR00080">
    <property type="entry name" value="SDRFAMILY"/>
</dbReference>
<dbReference type="FunFam" id="3.40.50.720:FF:000084">
    <property type="entry name" value="Short-chain dehydrogenase reductase"/>
    <property type="match status" value="1"/>
</dbReference>
<dbReference type="KEGG" id="pman:OU5_4615"/>
<dbReference type="RefSeq" id="WP_010457932.1">
    <property type="nucleotide sequence ID" value="NZ_CP005960.1"/>
</dbReference>
<dbReference type="EMBL" id="CP005960">
    <property type="protein sequence ID" value="AHZ71694.1"/>
    <property type="molecule type" value="Genomic_DNA"/>
</dbReference>
<keyword evidence="2" id="KW-0560">Oxidoreductase</keyword>
<reference evidence="3 4" key="1">
    <citation type="journal article" date="2012" name="J. Bacteriol.">
        <title>Genome sequence of cold-adapted Pseudomonas mandelii strain JR-1.</title>
        <authorList>
            <person name="Jang S.H."/>
            <person name="Kim J."/>
            <person name="Kim J."/>
            <person name="Hong S."/>
            <person name="Lee C."/>
        </authorList>
    </citation>
    <scope>NUCLEOTIDE SEQUENCE [LARGE SCALE GENOMIC DNA]</scope>
    <source>
        <strain evidence="3 4">JR-1</strain>
    </source>
</reference>
<name>A0A024EFI0_9PSED</name>
<dbReference type="Pfam" id="PF13561">
    <property type="entry name" value="adh_short_C2"/>
    <property type="match status" value="1"/>
</dbReference>
<dbReference type="PROSITE" id="PS00061">
    <property type="entry name" value="ADH_SHORT"/>
    <property type="match status" value="1"/>
</dbReference>
<gene>
    <name evidence="3" type="ORF">OU5_4615</name>
</gene>
<dbReference type="AlphaFoldDB" id="A0A024EFI0"/>
<evidence type="ECO:0000256" key="2">
    <source>
        <dbReference type="ARBA" id="ARBA00023002"/>
    </source>
</evidence>
<evidence type="ECO:0000313" key="4">
    <source>
        <dbReference type="Proteomes" id="UP000026913"/>
    </source>
</evidence>
<dbReference type="Proteomes" id="UP000026913">
    <property type="component" value="Chromosome"/>
</dbReference>
<organism evidence="3 4">
    <name type="scientific">Pseudomonas mandelii JR-1</name>
    <dbReference type="NCBI Taxonomy" id="1147786"/>
    <lineage>
        <taxon>Bacteria</taxon>
        <taxon>Pseudomonadati</taxon>
        <taxon>Pseudomonadota</taxon>
        <taxon>Gammaproteobacteria</taxon>
        <taxon>Pseudomonadales</taxon>
        <taxon>Pseudomonadaceae</taxon>
        <taxon>Pseudomonas</taxon>
    </lineage>
</organism>
<dbReference type="OrthoDB" id="9803333at2"/>
<dbReference type="PANTHER" id="PTHR43639:SF1">
    <property type="entry name" value="SHORT-CHAIN DEHYDROGENASE_REDUCTASE FAMILY PROTEIN"/>
    <property type="match status" value="1"/>
</dbReference>
<dbReference type="SUPFAM" id="SSF51735">
    <property type="entry name" value="NAD(P)-binding Rossmann-fold domains"/>
    <property type="match status" value="1"/>
</dbReference>
<dbReference type="HOGENOM" id="CLU_010194_1_3_6"/>